<evidence type="ECO:0000256" key="2">
    <source>
        <dbReference type="SAM" id="MobiDB-lite"/>
    </source>
</evidence>
<sequence length="714" mass="77721">SRPALAESVRHAQQRSSPGSRPSLAESVRNAGRRSSPGSRPSLVESVRNVGKLISPGSRPALAESVRNGGNRISPGESGPARQPSPKRSKRRPSNGRERARGPRVVLLPKAKVKPEKLAVPVKEGAGSQKKAISEAILRASEALRKLAEIDNRASFATTRSRSRSRKQAMLRGFILAAAMESREPGRTGHELEVVNVHMAGRAQRRVARHAAAARLDQVPAAVISEAVSVEEPFQAVVSSDEEVILASADVQLQRAHRRLPERSRSRLRAPASIGQSAVVELDPPAAGFVRSDLPSFYVHIFEYGDIARCCSACREFFLPGQLRLGFLPEIARENDADASVWLHAPRCIRRSNFAVTLTETLAFAASLPDAVRARVMEELGASNARQSQARWPGSAQNSGALATRTRPWRLQLQQGLHEEAEAPGTAREAREPLEPWSLVRVPLPVARSEPASRPGLAARAARSALTAGLEARWAAIDAQLNRAESTEAEIEPADTFAQRQVARVDEEMNDLLTLVPCQKLEARCEEPCAVCYEDMTSGDDVRRLPCLHYFHMACIDKWLRVKVADDGYHISSEDAPRDQTPGARSEDAQVNISASPPLYIVGSFNDWSADAELMQEGRAAVTIRSSAPMGSSKGMQKEEFQILEDGSWEKRLFPAGGNSETVVVLKPGRFSQAERSSAENPGHGRNWAVEGKPGASFRIVYKTASGNVTCERA</sequence>
<keyword evidence="5" id="KW-1185">Reference proteome</keyword>
<feature type="compositionally biased region" description="Low complexity" evidence="2">
    <location>
        <begin position="33"/>
        <end position="42"/>
    </location>
</feature>
<accession>A0A813AMI3</accession>
<dbReference type="PANTHER" id="PTHR45676:SF41">
    <property type="entry name" value="RING-H2 FINGER PROTEIN ATL66"/>
    <property type="match status" value="1"/>
</dbReference>
<dbReference type="OrthoDB" id="430613at2759"/>
<keyword evidence="1" id="KW-0479">Metal-binding</keyword>
<dbReference type="AlphaFoldDB" id="A0A813AMI3"/>
<proteinExistence type="predicted"/>
<reference evidence="4" key="1">
    <citation type="submission" date="2021-02" db="EMBL/GenBank/DDBJ databases">
        <authorList>
            <person name="Dougan E. K."/>
            <person name="Rhodes N."/>
            <person name="Thang M."/>
            <person name="Chan C."/>
        </authorList>
    </citation>
    <scope>NUCLEOTIDE SEQUENCE</scope>
</reference>
<evidence type="ECO:0000313" key="4">
    <source>
        <dbReference type="EMBL" id="CAE7870837.1"/>
    </source>
</evidence>
<dbReference type="InterPro" id="IPR013083">
    <property type="entry name" value="Znf_RING/FYVE/PHD"/>
</dbReference>
<dbReference type="EMBL" id="CAJNJA010060464">
    <property type="protein sequence ID" value="CAE7870837.1"/>
    <property type="molecule type" value="Genomic_DNA"/>
</dbReference>
<dbReference type="GO" id="GO:0008270">
    <property type="term" value="F:zinc ion binding"/>
    <property type="evidence" value="ECO:0007669"/>
    <property type="project" value="UniProtKB-KW"/>
</dbReference>
<dbReference type="InterPro" id="IPR001841">
    <property type="entry name" value="Znf_RING"/>
</dbReference>
<evidence type="ECO:0000256" key="1">
    <source>
        <dbReference type="PROSITE-ProRule" id="PRU00175"/>
    </source>
</evidence>
<comment type="caution">
    <text evidence="4">The sequence shown here is derived from an EMBL/GenBank/DDBJ whole genome shotgun (WGS) entry which is preliminary data.</text>
</comment>
<dbReference type="PANTHER" id="PTHR45676">
    <property type="entry name" value="RING-H2 FINGER PROTEIN ATL51-RELATED"/>
    <property type="match status" value="1"/>
</dbReference>
<name>A0A813AMI3_9DINO</name>
<evidence type="ECO:0000313" key="5">
    <source>
        <dbReference type="Proteomes" id="UP000601435"/>
    </source>
</evidence>
<dbReference type="Proteomes" id="UP000601435">
    <property type="component" value="Unassembled WGS sequence"/>
</dbReference>
<dbReference type="SUPFAM" id="SSF57850">
    <property type="entry name" value="RING/U-box"/>
    <property type="match status" value="1"/>
</dbReference>
<dbReference type="PROSITE" id="PS50089">
    <property type="entry name" value="ZF_RING_2"/>
    <property type="match status" value="1"/>
</dbReference>
<evidence type="ECO:0000259" key="3">
    <source>
        <dbReference type="PROSITE" id="PS50089"/>
    </source>
</evidence>
<keyword evidence="1" id="KW-0863">Zinc-finger</keyword>
<gene>
    <name evidence="4" type="primary">Rnf6</name>
    <name evidence="4" type="ORF">SNEC2469_LOCUS28133</name>
</gene>
<organism evidence="4 5">
    <name type="scientific">Symbiodinium necroappetens</name>
    <dbReference type="NCBI Taxonomy" id="1628268"/>
    <lineage>
        <taxon>Eukaryota</taxon>
        <taxon>Sar</taxon>
        <taxon>Alveolata</taxon>
        <taxon>Dinophyceae</taxon>
        <taxon>Suessiales</taxon>
        <taxon>Symbiodiniaceae</taxon>
        <taxon>Symbiodinium</taxon>
    </lineage>
</organism>
<keyword evidence="1" id="KW-0862">Zinc</keyword>
<dbReference type="Pfam" id="PF13639">
    <property type="entry name" value="zf-RING_2"/>
    <property type="match status" value="1"/>
</dbReference>
<feature type="compositionally biased region" description="Basic residues" evidence="2">
    <location>
        <begin position="85"/>
        <end position="94"/>
    </location>
</feature>
<feature type="non-terminal residue" evidence="4">
    <location>
        <position position="1"/>
    </location>
</feature>
<feature type="region of interest" description="Disordered" evidence="2">
    <location>
        <begin position="1"/>
        <end position="104"/>
    </location>
</feature>
<protein>
    <submittedName>
        <fullName evidence="4">Rnf6 protein</fullName>
    </submittedName>
</protein>
<dbReference type="Gene3D" id="3.30.40.10">
    <property type="entry name" value="Zinc/RING finger domain, C3HC4 (zinc finger)"/>
    <property type="match status" value="1"/>
</dbReference>
<feature type="domain" description="RING-type" evidence="3">
    <location>
        <begin position="529"/>
        <end position="580"/>
    </location>
</feature>